<dbReference type="InterPro" id="IPR050747">
    <property type="entry name" value="Mitochondrial_chaperone_BCS1"/>
</dbReference>
<evidence type="ECO:0000256" key="4">
    <source>
        <dbReference type="SAM" id="MobiDB-lite"/>
    </source>
</evidence>
<dbReference type="GO" id="GO:0005524">
    <property type="term" value="F:ATP binding"/>
    <property type="evidence" value="ECO:0007669"/>
    <property type="project" value="UniProtKB-KW"/>
</dbReference>
<dbReference type="Pfam" id="PF00076">
    <property type="entry name" value="RRM_1"/>
    <property type="match status" value="1"/>
</dbReference>
<dbReference type="GO" id="GO:0016787">
    <property type="term" value="F:hydrolase activity"/>
    <property type="evidence" value="ECO:0007669"/>
    <property type="project" value="UniProtKB-KW"/>
</dbReference>
<keyword evidence="5" id="KW-0812">Transmembrane</keyword>
<feature type="transmembrane region" description="Helical" evidence="5">
    <location>
        <begin position="6"/>
        <end position="27"/>
    </location>
</feature>
<protein>
    <recommendedName>
        <fullName evidence="6">RRM domain-containing protein</fullName>
    </recommendedName>
</protein>
<organism evidence="7 8">
    <name type="scientific">Brassica cretica</name>
    <name type="common">Mustard</name>
    <dbReference type="NCBI Taxonomy" id="69181"/>
    <lineage>
        <taxon>Eukaryota</taxon>
        <taxon>Viridiplantae</taxon>
        <taxon>Streptophyta</taxon>
        <taxon>Embryophyta</taxon>
        <taxon>Tracheophyta</taxon>
        <taxon>Spermatophyta</taxon>
        <taxon>Magnoliopsida</taxon>
        <taxon>eudicotyledons</taxon>
        <taxon>Gunneridae</taxon>
        <taxon>Pentapetalae</taxon>
        <taxon>rosids</taxon>
        <taxon>malvids</taxon>
        <taxon>Brassicales</taxon>
        <taxon>Brassicaceae</taxon>
        <taxon>Brassiceae</taxon>
        <taxon>Brassica</taxon>
    </lineage>
</organism>
<keyword evidence="1" id="KW-0378">Hydrolase</keyword>
<keyword evidence="5" id="KW-0472">Membrane</keyword>
<dbReference type="Pfam" id="PF25568">
    <property type="entry name" value="AAA_lid_At3g28540"/>
    <property type="match status" value="1"/>
</dbReference>
<feature type="region of interest" description="Disordered" evidence="4">
    <location>
        <begin position="341"/>
        <end position="365"/>
    </location>
</feature>
<dbReference type="SUPFAM" id="SSF54928">
    <property type="entry name" value="RNA-binding domain, RBD"/>
    <property type="match status" value="1"/>
</dbReference>
<dbReference type="InterPro" id="IPR058017">
    <property type="entry name" value="At3g28540-like_C"/>
</dbReference>
<dbReference type="InterPro" id="IPR012677">
    <property type="entry name" value="Nucleotide-bd_a/b_plait_sf"/>
</dbReference>
<evidence type="ECO:0000259" key="6">
    <source>
        <dbReference type="PROSITE" id="PS50102"/>
    </source>
</evidence>
<dbReference type="PROSITE" id="PS50102">
    <property type="entry name" value="RRM"/>
    <property type="match status" value="1"/>
</dbReference>
<evidence type="ECO:0000256" key="5">
    <source>
        <dbReference type="SAM" id="Phobius"/>
    </source>
</evidence>
<keyword evidence="2" id="KW-0067">ATP-binding</keyword>
<reference evidence="7" key="1">
    <citation type="submission" date="2019-12" db="EMBL/GenBank/DDBJ databases">
        <title>Genome sequencing and annotation of Brassica cretica.</title>
        <authorList>
            <person name="Studholme D.J."/>
            <person name="Sarris P."/>
        </authorList>
    </citation>
    <scope>NUCLEOTIDE SEQUENCE</scope>
    <source>
        <strain evidence="7">PFS-109/04</strain>
        <tissue evidence="7">Leaf</tissue>
    </source>
</reference>
<keyword evidence="2" id="KW-0547">Nucleotide-binding</keyword>
<name>A0A8S9R7F8_BRACR</name>
<keyword evidence="3" id="KW-0694">RNA-binding</keyword>
<gene>
    <name evidence="7" type="ORF">F2Q69_00018131</name>
</gene>
<dbReference type="Pfam" id="PF14363">
    <property type="entry name" value="AAA_assoc"/>
    <property type="match status" value="1"/>
</dbReference>
<evidence type="ECO:0000256" key="1">
    <source>
        <dbReference type="ARBA" id="ARBA00022801"/>
    </source>
</evidence>
<dbReference type="GO" id="GO:0003723">
    <property type="term" value="F:RNA binding"/>
    <property type="evidence" value="ECO:0007669"/>
    <property type="project" value="UniProtKB-UniRule"/>
</dbReference>
<dbReference type="PANTHER" id="PTHR23070">
    <property type="entry name" value="BCS1 AAA-TYPE ATPASE"/>
    <property type="match status" value="1"/>
</dbReference>
<dbReference type="InterPro" id="IPR000504">
    <property type="entry name" value="RRM_dom"/>
</dbReference>
<accession>A0A8S9R7F8</accession>
<evidence type="ECO:0000256" key="2">
    <source>
        <dbReference type="ARBA" id="ARBA00022840"/>
    </source>
</evidence>
<evidence type="ECO:0000313" key="8">
    <source>
        <dbReference type="Proteomes" id="UP000712600"/>
    </source>
</evidence>
<dbReference type="Proteomes" id="UP000712600">
    <property type="component" value="Unassembled WGS sequence"/>
</dbReference>
<proteinExistence type="predicted"/>
<feature type="domain" description="RRM" evidence="6">
    <location>
        <begin position="379"/>
        <end position="454"/>
    </location>
</feature>
<dbReference type="InterPro" id="IPR025753">
    <property type="entry name" value="AAA_N_dom"/>
</dbReference>
<dbReference type="EMBL" id="QGKX02000996">
    <property type="protein sequence ID" value="KAF3558911.1"/>
    <property type="molecule type" value="Genomic_DNA"/>
</dbReference>
<dbReference type="InterPro" id="IPR035979">
    <property type="entry name" value="RBD_domain_sf"/>
</dbReference>
<comment type="caution">
    <text evidence="7">The sequence shown here is derived from an EMBL/GenBank/DDBJ whole genome shotgun (WGS) entry which is preliminary data.</text>
</comment>
<keyword evidence="5" id="KW-1133">Transmembrane helix</keyword>
<dbReference type="Gene3D" id="3.30.70.330">
    <property type="match status" value="1"/>
</dbReference>
<evidence type="ECO:0000256" key="3">
    <source>
        <dbReference type="PROSITE-ProRule" id="PRU00176"/>
    </source>
</evidence>
<sequence length="454" mass="52125">MGMILWYLFLWLIVVGIVLFLARIVLFKTGLIYMVKKWWRTVVDVFHVYQSYKVPEFNDNLQENHLYMKVYSYLNSLSSIEDSDFTNLFTEKKSNEIILHLDRNQIVGDEFLGARVCWYNKDGTRSFVLKIRKADKRRILGPYLQHIHRVTDELEQRNTELKLFMKRKKNVRWRSIPFNHPCTFDNIAMETDLKNKGQIKLRRGDGQTDLTTIRKSVIVIEDLDRFISSKPTAVSVSGILKRTNRPGFAPTGPGRRSHPLPVMRLHGVKTLANSYLGVKEHKLFPQVEGMFQNGASLSPAEIGELMIANRSSPTRALKHVINAMQTDGDHRRGAGRRLILESRSRRSTAEDGGDVSGPLCGGGGSSPAVKELRKLNWMRPVFVGNFEYETRHSELERLFSKYGRVKRVDMKSGKHVKSKFERNQNIVELEAQVMTDTGAGLLFKEQEVEDAVLQ</sequence>
<evidence type="ECO:0000313" key="7">
    <source>
        <dbReference type="EMBL" id="KAF3558911.1"/>
    </source>
</evidence>
<dbReference type="AlphaFoldDB" id="A0A8S9R7F8"/>